<dbReference type="AlphaFoldDB" id="A0A411WIP9"/>
<reference evidence="1 2" key="1">
    <citation type="submission" date="2019-03" db="EMBL/GenBank/DDBJ databases">
        <title>Pragia sp. nov. isolated from the gut tract of Carduelis flavirostris.</title>
        <authorList>
            <person name="Ge Y."/>
        </authorList>
    </citation>
    <scope>NUCLEOTIDE SEQUENCE [LARGE SCALE GENOMIC DNA]</scope>
    <source>
        <strain evidence="1 2">CF-458</strain>
    </source>
</reference>
<dbReference type="Proteomes" id="UP000293154">
    <property type="component" value="Chromosome"/>
</dbReference>
<dbReference type="EMBL" id="CP034752">
    <property type="protein sequence ID" value="QBH96074.1"/>
    <property type="molecule type" value="Genomic_DNA"/>
</dbReference>
<organism evidence="1 2">
    <name type="scientific">Limnobaculum zhutongyuii</name>
    <dbReference type="NCBI Taxonomy" id="2498113"/>
    <lineage>
        <taxon>Bacteria</taxon>
        <taxon>Pseudomonadati</taxon>
        <taxon>Pseudomonadota</taxon>
        <taxon>Gammaproteobacteria</taxon>
        <taxon>Enterobacterales</taxon>
        <taxon>Budviciaceae</taxon>
        <taxon>Limnobaculum</taxon>
    </lineage>
</organism>
<dbReference type="KEGG" id="prag:EKN56_06490"/>
<evidence type="ECO:0000313" key="2">
    <source>
        <dbReference type="Proteomes" id="UP000293154"/>
    </source>
</evidence>
<dbReference type="OrthoDB" id="226728at91347"/>
<keyword evidence="2" id="KW-1185">Reference proteome</keyword>
<protein>
    <submittedName>
        <fullName evidence="1">Uncharacterized protein</fullName>
    </submittedName>
</protein>
<name>A0A411WIP9_9GAMM</name>
<sequence length="99" mass="11563">MSSYKERIANLDLYQLKDFQNAIQDAIAEKQAEERCTVWRVFCGHFTVSNFRSDEYLKAVECLAMAAKKAHSIDCNDREELQFSIEAERVPVSEYEGWF</sequence>
<dbReference type="RefSeq" id="WP_130591028.1">
    <property type="nucleotide sequence ID" value="NZ_CP034752.1"/>
</dbReference>
<gene>
    <name evidence="1" type="ORF">EKN56_06490</name>
</gene>
<proteinExistence type="predicted"/>
<evidence type="ECO:0000313" key="1">
    <source>
        <dbReference type="EMBL" id="QBH96074.1"/>
    </source>
</evidence>
<accession>A0A411WIP9</accession>